<dbReference type="PANTHER" id="PTHR45629">
    <property type="entry name" value="SNF2/RAD54 FAMILY MEMBER"/>
    <property type="match status" value="1"/>
</dbReference>
<dbReference type="Pfam" id="PF00176">
    <property type="entry name" value="SNF2-rel_dom"/>
    <property type="match status" value="1"/>
</dbReference>
<evidence type="ECO:0000256" key="1">
    <source>
        <dbReference type="SAM" id="MobiDB-lite"/>
    </source>
</evidence>
<name>A0AAW0VR65_CHEQU</name>
<dbReference type="InterPro" id="IPR000330">
    <property type="entry name" value="SNF2_N"/>
</dbReference>
<dbReference type="InterPro" id="IPR014001">
    <property type="entry name" value="Helicase_ATP-bd"/>
</dbReference>
<organism evidence="3 4">
    <name type="scientific">Cherax quadricarinatus</name>
    <name type="common">Australian red claw crayfish</name>
    <dbReference type="NCBI Taxonomy" id="27406"/>
    <lineage>
        <taxon>Eukaryota</taxon>
        <taxon>Metazoa</taxon>
        <taxon>Ecdysozoa</taxon>
        <taxon>Arthropoda</taxon>
        <taxon>Crustacea</taxon>
        <taxon>Multicrustacea</taxon>
        <taxon>Malacostraca</taxon>
        <taxon>Eumalacostraca</taxon>
        <taxon>Eucarida</taxon>
        <taxon>Decapoda</taxon>
        <taxon>Pleocyemata</taxon>
        <taxon>Astacidea</taxon>
        <taxon>Parastacoidea</taxon>
        <taxon>Parastacidae</taxon>
        <taxon>Cherax</taxon>
    </lineage>
</organism>
<dbReference type="FunFam" id="3.40.50.10810:FF:000020">
    <property type="entry name" value="DNA repair and recombination protein RAD54B"/>
    <property type="match status" value="1"/>
</dbReference>
<dbReference type="InterPro" id="IPR027417">
    <property type="entry name" value="P-loop_NTPase"/>
</dbReference>
<dbReference type="Gene3D" id="3.40.50.10810">
    <property type="entry name" value="Tandem AAA-ATPase domain"/>
    <property type="match status" value="1"/>
</dbReference>
<dbReference type="InterPro" id="IPR038718">
    <property type="entry name" value="SNF2-like_sf"/>
</dbReference>
<dbReference type="SMART" id="SM00487">
    <property type="entry name" value="DEXDc"/>
    <property type="match status" value="1"/>
</dbReference>
<evidence type="ECO:0000313" key="3">
    <source>
        <dbReference type="EMBL" id="KAK8719434.1"/>
    </source>
</evidence>
<feature type="region of interest" description="Disordered" evidence="1">
    <location>
        <begin position="71"/>
        <end position="115"/>
    </location>
</feature>
<dbReference type="SUPFAM" id="SSF52540">
    <property type="entry name" value="P-loop containing nucleoside triphosphate hydrolases"/>
    <property type="match status" value="1"/>
</dbReference>
<dbReference type="GO" id="GO:0015616">
    <property type="term" value="F:DNA translocase activity"/>
    <property type="evidence" value="ECO:0007669"/>
    <property type="project" value="TreeGrafter"/>
</dbReference>
<comment type="caution">
    <text evidence="3">The sequence shown here is derived from an EMBL/GenBank/DDBJ whole genome shotgun (WGS) entry which is preliminary data.</text>
</comment>
<gene>
    <name evidence="3" type="ORF">OTU49_014038</name>
</gene>
<dbReference type="GO" id="GO:0005634">
    <property type="term" value="C:nucleus"/>
    <property type="evidence" value="ECO:0007669"/>
    <property type="project" value="TreeGrafter"/>
</dbReference>
<dbReference type="GO" id="GO:0005524">
    <property type="term" value="F:ATP binding"/>
    <property type="evidence" value="ECO:0007669"/>
    <property type="project" value="InterPro"/>
</dbReference>
<accession>A0AAW0VR65</accession>
<feature type="compositionally biased region" description="Low complexity" evidence="1">
    <location>
        <begin position="71"/>
        <end position="84"/>
    </location>
</feature>
<feature type="domain" description="Helicase ATP-binding" evidence="2">
    <location>
        <begin position="287"/>
        <end position="454"/>
    </location>
</feature>
<dbReference type="GO" id="GO:0000724">
    <property type="term" value="P:double-strand break repair via homologous recombination"/>
    <property type="evidence" value="ECO:0007669"/>
    <property type="project" value="TreeGrafter"/>
</dbReference>
<dbReference type="PANTHER" id="PTHR45629:SF7">
    <property type="entry name" value="DNA EXCISION REPAIR PROTEIN ERCC-6-RELATED"/>
    <property type="match status" value="1"/>
</dbReference>
<dbReference type="EMBL" id="JARKIK010002158">
    <property type="protein sequence ID" value="KAK8719434.1"/>
    <property type="molecule type" value="Genomic_DNA"/>
</dbReference>
<evidence type="ECO:0000313" key="4">
    <source>
        <dbReference type="Proteomes" id="UP001445076"/>
    </source>
</evidence>
<sequence>VCSEVTMRRSAAPSQLHKRAAFSPPFTGPQVKRQCINTQTGESSVPFLKTKEGPLRSPSDILSLIKNPDATLGTASSSSASHCTKSSDHGTSLPEPDNKQDRLHNAPGQDTLLSPLQETGSNVLNISCSHNNKLPGRHFHVPSTKLTGYGRPWQKPEMNQGHCLYSASAEENQEPQKIKYYSVVWCKLSRKKHKNWEGDAVLIVKNRSVILKDIEGKEIGRGSGYMLKDLSSLENGSTLPVGSKEVEWTYNSSGAKVVDVVIDPYISGQLRPHQHEGVIFLYECVMGYRLPGSFGAILADEMGLGKTLQCITLVWTLLKQGPYGGLPVVKNSLIVTPSSLTSSWEKEFTKWLGRERIKVYVVNQANKVEDFGKVQHSGIMIISYEMFVRGVDLIKTLKFDLLLCDEGHRLKNANIKTTSLLASINCRRKVIITGTPVQNDLQELFALIEYVNPGILTSSSFRHVYEDPIIASQQPNASQTEKELG</sequence>
<reference evidence="3 4" key="1">
    <citation type="journal article" date="2024" name="BMC Genomics">
        <title>Genome assembly of redclaw crayfish (Cherax quadricarinatus) provides insights into its immune adaptation and hypoxia tolerance.</title>
        <authorList>
            <person name="Liu Z."/>
            <person name="Zheng J."/>
            <person name="Li H."/>
            <person name="Fang K."/>
            <person name="Wang S."/>
            <person name="He J."/>
            <person name="Zhou D."/>
            <person name="Weng S."/>
            <person name="Chi M."/>
            <person name="Gu Z."/>
            <person name="He J."/>
            <person name="Li F."/>
            <person name="Wang M."/>
        </authorList>
    </citation>
    <scope>NUCLEOTIDE SEQUENCE [LARGE SCALE GENOMIC DNA]</scope>
    <source>
        <strain evidence="3">ZL_2023a</strain>
    </source>
</reference>
<protein>
    <recommendedName>
        <fullName evidence="2">Helicase ATP-binding domain-containing protein</fullName>
    </recommendedName>
</protein>
<evidence type="ECO:0000259" key="2">
    <source>
        <dbReference type="PROSITE" id="PS51192"/>
    </source>
</evidence>
<feature type="non-terminal residue" evidence="3">
    <location>
        <position position="485"/>
    </location>
</feature>
<dbReference type="PROSITE" id="PS51192">
    <property type="entry name" value="HELICASE_ATP_BIND_1"/>
    <property type="match status" value="1"/>
</dbReference>
<dbReference type="AlphaFoldDB" id="A0AAW0VR65"/>
<feature type="non-terminal residue" evidence="3">
    <location>
        <position position="1"/>
    </location>
</feature>
<keyword evidence="4" id="KW-1185">Reference proteome</keyword>
<proteinExistence type="predicted"/>
<dbReference type="InterPro" id="IPR050496">
    <property type="entry name" value="SNF2_RAD54_helicase_repair"/>
</dbReference>
<dbReference type="Proteomes" id="UP001445076">
    <property type="component" value="Unassembled WGS sequence"/>
</dbReference>
<dbReference type="GO" id="GO:0007131">
    <property type="term" value="P:reciprocal meiotic recombination"/>
    <property type="evidence" value="ECO:0007669"/>
    <property type="project" value="TreeGrafter"/>
</dbReference>